<sequence length="196" mass="22672">MGEKLMNEQKRSRTQRDIILALAEILQTTTFEQITVQAICEVALVTRSTFYRYFEDKYAAAEALIEYLGMRDLMDPVDGLVLERVQRFVSRNEAIIRHLNPSNQQRANFHVEFLRMVERAMTLFYEANQTVECDPIIQMLKQATQPELMIKFLAGGVTSMIIDSQHRDETQQAQAINFIVEIINQLADRGESNHDD</sequence>
<evidence type="ECO:0000256" key="2">
    <source>
        <dbReference type="PROSITE-ProRule" id="PRU00335"/>
    </source>
</evidence>
<dbReference type="OrthoDB" id="9810250at2"/>
<dbReference type="Proteomes" id="UP000051084">
    <property type="component" value="Unassembled WGS sequence"/>
</dbReference>
<feature type="DNA-binding region" description="H-T-H motif" evidence="2">
    <location>
        <begin position="35"/>
        <end position="54"/>
    </location>
</feature>
<organism evidence="4 5">
    <name type="scientific">Limosilactobacillus equigenerosi DSM 18793 = JCM 14505</name>
    <dbReference type="NCBI Taxonomy" id="1423742"/>
    <lineage>
        <taxon>Bacteria</taxon>
        <taxon>Bacillati</taxon>
        <taxon>Bacillota</taxon>
        <taxon>Bacilli</taxon>
        <taxon>Lactobacillales</taxon>
        <taxon>Lactobacillaceae</taxon>
        <taxon>Limosilactobacillus</taxon>
    </lineage>
</organism>
<dbReference type="PROSITE" id="PS50977">
    <property type="entry name" value="HTH_TETR_2"/>
    <property type="match status" value="1"/>
</dbReference>
<accession>A0A0R1UYJ9</accession>
<comment type="caution">
    <text evidence="4">The sequence shown here is derived from an EMBL/GenBank/DDBJ whole genome shotgun (WGS) entry which is preliminary data.</text>
</comment>
<dbReference type="InterPro" id="IPR009057">
    <property type="entry name" value="Homeodomain-like_sf"/>
</dbReference>
<dbReference type="PANTHER" id="PTHR43479">
    <property type="entry name" value="ACREF/ENVCD OPERON REPRESSOR-RELATED"/>
    <property type="match status" value="1"/>
</dbReference>
<dbReference type="SUPFAM" id="SSF46689">
    <property type="entry name" value="Homeodomain-like"/>
    <property type="match status" value="1"/>
</dbReference>
<keyword evidence="5" id="KW-1185">Reference proteome</keyword>
<dbReference type="EMBL" id="AZGC01000026">
    <property type="protein sequence ID" value="KRL94987.1"/>
    <property type="molecule type" value="Genomic_DNA"/>
</dbReference>
<evidence type="ECO:0000313" key="4">
    <source>
        <dbReference type="EMBL" id="KRL94987.1"/>
    </source>
</evidence>
<proteinExistence type="predicted"/>
<dbReference type="STRING" id="417373.GCA_001570685_00212"/>
<dbReference type="InterPro" id="IPR001647">
    <property type="entry name" value="HTH_TetR"/>
</dbReference>
<dbReference type="PATRIC" id="fig|1423742.4.peg.1074"/>
<protein>
    <recommendedName>
        <fullName evidence="3">HTH tetR-type domain-containing protein</fullName>
    </recommendedName>
</protein>
<name>A0A0R1UYJ9_9LACO</name>
<dbReference type="AlphaFoldDB" id="A0A0R1UYJ9"/>
<evidence type="ECO:0000313" key="5">
    <source>
        <dbReference type="Proteomes" id="UP000051084"/>
    </source>
</evidence>
<reference evidence="4 5" key="1">
    <citation type="journal article" date="2015" name="Genome Announc.">
        <title>Expanding the biotechnology potential of lactobacilli through comparative genomics of 213 strains and associated genera.</title>
        <authorList>
            <person name="Sun Z."/>
            <person name="Harris H.M."/>
            <person name="McCann A."/>
            <person name="Guo C."/>
            <person name="Argimon S."/>
            <person name="Zhang W."/>
            <person name="Yang X."/>
            <person name="Jeffery I.B."/>
            <person name="Cooney J.C."/>
            <person name="Kagawa T.F."/>
            <person name="Liu W."/>
            <person name="Song Y."/>
            <person name="Salvetti E."/>
            <person name="Wrobel A."/>
            <person name="Rasinkangas P."/>
            <person name="Parkhill J."/>
            <person name="Rea M.C."/>
            <person name="O'Sullivan O."/>
            <person name="Ritari J."/>
            <person name="Douillard F.P."/>
            <person name="Paul Ross R."/>
            <person name="Yang R."/>
            <person name="Briner A.E."/>
            <person name="Felis G.E."/>
            <person name="de Vos W.M."/>
            <person name="Barrangou R."/>
            <person name="Klaenhammer T.R."/>
            <person name="Caufield P.W."/>
            <person name="Cui Y."/>
            <person name="Zhang H."/>
            <person name="O'Toole P.W."/>
        </authorList>
    </citation>
    <scope>NUCLEOTIDE SEQUENCE [LARGE SCALE GENOMIC DNA]</scope>
    <source>
        <strain evidence="4 5">DSM 18793</strain>
    </source>
</reference>
<dbReference type="PANTHER" id="PTHR43479:SF11">
    <property type="entry name" value="ACREF_ENVCD OPERON REPRESSOR-RELATED"/>
    <property type="match status" value="1"/>
</dbReference>
<gene>
    <name evidence="4" type="ORF">FC21_GL001032</name>
</gene>
<dbReference type="GO" id="GO:0003677">
    <property type="term" value="F:DNA binding"/>
    <property type="evidence" value="ECO:0007669"/>
    <property type="project" value="UniProtKB-UniRule"/>
</dbReference>
<dbReference type="InterPro" id="IPR050624">
    <property type="entry name" value="HTH-type_Tx_Regulator"/>
</dbReference>
<evidence type="ECO:0000259" key="3">
    <source>
        <dbReference type="PROSITE" id="PS50977"/>
    </source>
</evidence>
<evidence type="ECO:0000256" key="1">
    <source>
        <dbReference type="ARBA" id="ARBA00023125"/>
    </source>
</evidence>
<feature type="domain" description="HTH tetR-type" evidence="3">
    <location>
        <begin position="12"/>
        <end position="72"/>
    </location>
</feature>
<dbReference type="Gene3D" id="1.10.357.10">
    <property type="entry name" value="Tetracycline Repressor, domain 2"/>
    <property type="match status" value="1"/>
</dbReference>
<keyword evidence="1 2" id="KW-0238">DNA-binding</keyword>